<reference evidence="2" key="2">
    <citation type="submission" date="2022-10" db="EMBL/GenBank/DDBJ databases">
        <authorList>
            <person name="Aronson H.S."/>
        </authorList>
    </citation>
    <scope>NUCLEOTIDE SEQUENCE</scope>
    <source>
        <strain evidence="2">RS19-109</strain>
    </source>
</reference>
<organism evidence="2 3">
    <name type="scientific">Thiovibrio frasassiensis</name>
    <dbReference type="NCBI Taxonomy" id="2984131"/>
    <lineage>
        <taxon>Bacteria</taxon>
        <taxon>Pseudomonadati</taxon>
        <taxon>Thermodesulfobacteriota</taxon>
        <taxon>Desulfobulbia</taxon>
        <taxon>Desulfobulbales</taxon>
        <taxon>Thiovibrionaceae</taxon>
        <taxon>Thiovibrio</taxon>
    </lineage>
</organism>
<accession>A0A9X4RM26</accession>
<keyword evidence="3" id="KW-1185">Reference proteome</keyword>
<feature type="transmembrane region" description="Helical" evidence="1">
    <location>
        <begin position="25"/>
        <end position="44"/>
    </location>
</feature>
<dbReference type="EMBL" id="JAPHEH010000001">
    <property type="protein sequence ID" value="MDG4475763.1"/>
    <property type="molecule type" value="Genomic_DNA"/>
</dbReference>
<gene>
    <name evidence="2" type="ORF">OLX77_06265</name>
</gene>
<protein>
    <submittedName>
        <fullName evidence="2">DUF4492 domain-containing protein</fullName>
    </submittedName>
</protein>
<dbReference type="RefSeq" id="WP_307632738.1">
    <property type="nucleotide sequence ID" value="NZ_JAPHEH010000001.1"/>
</dbReference>
<evidence type="ECO:0000256" key="1">
    <source>
        <dbReference type="SAM" id="Phobius"/>
    </source>
</evidence>
<dbReference type="Proteomes" id="UP001154240">
    <property type="component" value="Unassembled WGS sequence"/>
</dbReference>
<dbReference type="InterPro" id="IPR027853">
    <property type="entry name" value="DUF4492"/>
</dbReference>
<evidence type="ECO:0000313" key="3">
    <source>
        <dbReference type="Proteomes" id="UP001154240"/>
    </source>
</evidence>
<evidence type="ECO:0000313" key="2">
    <source>
        <dbReference type="EMBL" id="MDG4475763.1"/>
    </source>
</evidence>
<keyword evidence="1" id="KW-0812">Transmembrane</keyword>
<dbReference type="AlphaFoldDB" id="A0A9X4RM26"/>
<keyword evidence="1" id="KW-1133">Transmembrane helix</keyword>
<dbReference type="Pfam" id="PF14899">
    <property type="entry name" value="DUF4492"/>
    <property type="match status" value="1"/>
</dbReference>
<comment type="caution">
    <text evidence="2">The sequence shown here is derived from an EMBL/GenBank/DDBJ whole genome shotgun (WGS) entry which is preliminary data.</text>
</comment>
<sequence>MTALPKQVYFFYRDGFRSMVVGKTLWKIIAIKLFILFAVLKLFFFPNYLNTNFTTESDRAGHVLENLTQTLPTR</sequence>
<name>A0A9X4RM26_9BACT</name>
<reference evidence="2" key="1">
    <citation type="journal article" date="2022" name="bioRxiv">
        <title>Thiovibrio frasassiensisgen. nov., sp. nov., an autotrophic, elemental sulfur disproportionating bacterium isolated from sulfidic karst sediment, and proposal of Thiovibrionaceae fam. nov.</title>
        <authorList>
            <person name="Aronson H."/>
            <person name="Thomas C."/>
            <person name="Bhattacharyya M."/>
            <person name="Eckstein S."/>
            <person name="Jensen S."/>
            <person name="Barco R."/>
            <person name="Macalady J."/>
            <person name="Amend J."/>
        </authorList>
    </citation>
    <scope>NUCLEOTIDE SEQUENCE</scope>
    <source>
        <strain evidence="2">RS19-109</strain>
    </source>
</reference>
<keyword evidence="1" id="KW-0472">Membrane</keyword>
<proteinExistence type="predicted"/>